<dbReference type="AlphaFoldDB" id="A0AAN7ZQA8"/>
<evidence type="ECO:0000313" key="2">
    <source>
        <dbReference type="EMBL" id="KAK5706178.1"/>
    </source>
</evidence>
<dbReference type="PROSITE" id="PS50097">
    <property type="entry name" value="BTB"/>
    <property type="match status" value="1"/>
</dbReference>
<reference evidence="2" key="1">
    <citation type="submission" date="2023-08" db="EMBL/GenBank/DDBJ databases">
        <title>Black Yeasts Isolated from many extreme environments.</title>
        <authorList>
            <person name="Coleine C."/>
            <person name="Stajich J.E."/>
            <person name="Selbmann L."/>
        </authorList>
    </citation>
    <scope>NUCLEOTIDE SEQUENCE</scope>
    <source>
        <strain evidence="2">CCFEE 5810</strain>
    </source>
</reference>
<evidence type="ECO:0000313" key="3">
    <source>
        <dbReference type="Proteomes" id="UP001310594"/>
    </source>
</evidence>
<feature type="domain" description="BTB" evidence="1">
    <location>
        <begin position="61"/>
        <end position="128"/>
    </location>
</feature>
<comment type="caution">
    <text evidence="2">The sequence shown here is derived from an EMBL/GenBank/DDBJ whole genome shotgun (WGS) entry which is preliminary data.</text>
</comment>
<name>A0AAN7ZQA8_9PEZI</name>
<dbReference type="InterPro" id="IPR000210">
    <property type="entry name" value="BTB/POZ_dom"/>
</dbReference>
<sequence>MVFLIPRDTPYWRPGAEASEPETKSVQPPAPNIHALSELAKGLSDTDLIVRARLYCTDLYCDLSISCGGQTMTVHKILLHTQSTVFRKMLSGSFKEANESTLTLDHDDPAVLGALIHYFYHFELNPELNSKSDAAFVVRVYAMADKYDIPTLCSPAIDRLQRLLEPEREHVKATISAIQAIDNYTSGNQLWDIVVPMIVSNMDWLSQEEEFLKFLVEDMPVLTKTLLGSMAAEMPYNVRGMFR</sequence>
<gene>
    <name evidence="2" type="ORF">LTR97_001165</name>
</gene>
<dbReference type="PANTHER" id="PTHR47843:SF5">
    <property type="entry name" value="BTB_POZ DOMAIN PROTEIN"/>
    <property type="match status" value="1"/>
</dbReference>
<dbReference type="SMART" id="SM00225">
    <property type="entry name" value="BTB"/>
    <property type="match status" value="1"/>
</dbReference>
<dbReference type="EMBL" id="JAVRQU010000002">
    <property type="protein sequence ID" value="KAK5706178.1"/>
    <property type="molecule type" value="Genomic_DNA"/>
</dbReference>
<protein>
    <recommendedName>
        <fullName evidence="1">BTB domain-containing protein</fullName>
    </recommendedName>
</protein>
<dbReference type="Pfam" id="PF00651">
    <property type="entry name" value="BTB"/>
    <property type="match status" value="1"/>
</dbReference>
<dbReference type="Proteomes" id="UP001310594">
    <property type="component" value="Unassembled WGS sequence"/>
</dbReference>
<dbReference type="InterPro" id="IPR011333">
    <property type="entry name" value="SKP1/BTB/POZ_sf"/>
</dbReference>
<dbReference type="Gene3D" id="3.30.710.10">
    <property type="entry name" value="Potassium Channel Kv1.1, Chain A"/>
    <property type="match status" value="1"/>
</dbReference>
<dbReference type="PANTHER" id="PTHR47843">
    <property type="entry name" value="BTB DOMAIN-CONTAINING PROTEIN-RELATED"/>
    <property type="match status" value="1"/>
</dbReference>
<organism evidence="2 3">
    <name type="scientific">Elasticomyces elasticus</name>
    <dbReference type="NCBI Taxonomy" id="574655"/>
    <lineage>
        <taxon>Eukaryota</taxon>
        <taxon>Fungi</taxon>
        <taxon>Dikarya</taxon>
        <taxon>Ascomycota</taxon>
        <taxon>Pezizomycotina</taxon>
        <taxon>Dothideomycetes</taxon>
        <taxon>Dothideomycetidae</taxon>
        <taxon>Mycosphaerellales</taxon>
        <taxon>Teratosphaeriaceae</taxon>
        <taxon>Elasticomyces</taxon>
    </lineage>
</organism>
<dbReference type="CDD" id="cd18186">
    <property type="entry name" value="BTB_POZ_ZBTB_KLHL-like"/>
    <property type="match status" value="1"/>
</dbReference>
<evidence type="ECO:0000259" key="1">
    <source>
        <dbReference type="PROSITE" id="PS50097"/>
    </source>
</evidence>
<proteinExistence type="predicted"/>
<dbReference type="SUPFAM" id="SSF54695">
    <property type="entry name" value="POZ domain"/>
    <property type="match status" value="1"/>
</dbReference>
<accession>A0AAN7ZQA8</accession>